<dbReference type="RefSeq" id="WP_136897047.1">
    <property type="nucleotide sequence ID" value="NZ_SWJE01000011.1"/>
</dbReference>
<sequence>MPLRKPATSQTQTKNPDDSDPGMRLDPWDRACLNAFFAEWSCLRYLTGCAATDAERGTSAGLPASTLNGAAVATTLNIANRAMAIVVGIVNPEP</sequence>
<dbReference type="AlphaFoldDB" id="A0A4U1HZT5"/>
<feature type="compositionally biased region" description="Basic and acidic residues" evidence="1">
    <location>
        <begin position="15"/>
        <end position="24"/>
    </location>
</feature>
<gene>
    <name evidence="2" type="ORF">FAZ69_21220</name>
</gene>
<reference evidence="2 3" key="1">
    <citation type="submission" date="2019-04" db="EMBL/GenBank/DDBJ databases">
        <title>Trinickia sp. 7GSK02, isolated from subtropical forest soil.</title>
        <authorList>
            <person name="Gao Z.-H."/>
            <person name="Qiu L.-H."/>
        </authorList>
    </citation>
    <scope>NUCLEOTIDE SEQUENCE [LARGE SCALE GENOMIC DNA]</scope>
    <source>
        <strain evidence="2 3">7GSK02</strain>
    </source>
</reference>
<evidence type="ECO:0000313" key="3">
    <source>
        <dbReference type="Proteomes" id="UP000305539"/>
    </source>
</evidence>
<accession>A0A4U1HZT5</accession>
<name>A0A4U1HZT5_9BURK</name>
<protein>
    <submittedName>
        <fullName evidence="2">Uncharacterized protein</fullName>
    </submittedName>
</protein>
<feature type="region of interest" description="Disordered" evidence="1">
    <location>
        <begin position="1"/>
        <end position="24"/>
    </location>
</feature>
<organism evidence="2 3">
    <name type="scientific">Trinickia terrae</name>
    <dbReference type="NCBI Taxonomy" id="2571161"/>
    <lineage>
        <taxon>Bacteria</taxon>
        <taxon>Pseudomonadati</taxon>
        <taxon>Pseudomonadota</taxon>
        <taxon>Betaproteobacteria</taxon>
        <taxon>Burkholderiales</taxon>
        <taxon>Burkholderiaceae</taxon>
        <taxon>Trinickia</taxon>
    </lineage>
</organism>
<proteinExistence type="predicted"/>
<dbReference type="EMBL" id="SWJE01000011">
    <property type="protein sequence ID" value="TKC86364.1"/>
    <property type="molecule type" value="Genomic_DNA"/>
</dbReference>
<dbReference type="OrthoDB" id="9916549at2"/>
<dbReference type="Proteomes" id="UP000305539">
    <property type="component" value="Unassembled WGS sequence"/>
</dbReference>
<keyword evidence="3" id="KW-1185">Reference proteome</keyword>
<comment type="caution">
    <text evidence="2">The sequence shown here is derived from an EMBL/GenBank/DDBJ whole genome shotgun (WGS) entry which is preliminary data.</text>
</comment>
<evidence type="ECO:0000256" key="1">
    <source>
        <dbReference type="SAM" id="MobiDB-lite"/>
    </source>
</evidence>
<evidence type="ECO:0000313" key="2">
    <source>
        <dbReference type="EMBL" id="TKC86364.1"/>
    </source>
</evidence>